<dbReference type="AlphaFoldDB" id="A0A2R6XBL1"/>
<evidence type="ECO:0000313" key="2">
    <source>
        <dbReference type="Proteomes" id="UP000244005"/>
    </source>
</evidence>
<dbReference type="Gramene" id="Mp2g25850.1">
    <property type="protein sequence ID" value="Mp2g25850.1.cds1"/>
    <property type="gene ID" value="Mp2g25850"/>
</dbReference>
<organism evidence="1 2">
    <name type="scientific">Marchantia polymorpha</name>
    <name type="common">Common liverwort</name>
    <name type="synonym">Marchantia aquatica</name>
    <dbReference type="NCBI Taxonomy" id="3197"/>
    <lineage>
        <taxon>Eukaryota</taxon>
        <taxon>Viridiplantae</taxon>
        <taxon>Streptophyta</taxon>
        <taxon>Embryophyta</taxon>
        <taxon>Marchantiophyta</taxon>
        <taxon>Marchantiopsida</taxon>
        <taxon>Marchantiidae</taxon>
        <taxon>Marchantiales</taxon>
        <taxon>Marchantiaceae</taxon>
        <taxon>Marchantia</taxon>
    </lineage>
</organism>
<reference evidence="2" key="1">
    <citation type="journal article" date="2017" name="Cell">
        <title>Insights into land plant evolution garnered from the Marchantia polymorpha genome.</title>
        <authorList>
            <person name="Bowman J.L."/>
            <person name="Kohchi T."/>
            <person name="Yamato K.T."/>
            <person name="Jenkins J."/>
            <person name="Shu S."/>
            <person name="Ishizaki K."/>
            <person name="Yamaoka S."/>
            <person name="Nishihama R."/>
            <person name="Nakamura Y."/>
            <person name="Berger F."/>
            <person name="Adam C."/>
            <person name="Aki S.S."/>
            <person name="Althoff F."/>
            <person name="Araki T."/>
            <person name="Arteaga-Vazquez M.A."/>
            <person name="Balasubrmanian S."/>
            <person name="Barry K."/>
            <person name="Bauer D."/>
            <person name="Boehm C.R."/>
            <person name="Briginshaw L."/>
            <person name="Caballero-Perez J."/>
            <person name="Catarino B."/>
            <person name="Chen F."/>
            <person name="Chiyoda S."/>
            <person name="Chovatia M."/>
            <person name="Davies K.M."/>
            <person name="Delmans M."/>
            <person name="Demura T."/>
            <person name="Dierschke T."/>
            <person name="Dolan L."/>
            <person name="Dorantes-Acosta A.E."/>
            <person name="Eklund D.M."/>
            <person name="Florent S.N."/>
            <person name="Flores-Sandoval E."/>
            <person name="Fujiyama A."/>
            <person name="Fukuzawa H."/>
            <person name="Galik B."/>
            <person name="Grimanelli D."/>
            <person name="Grimwood J."/>
            <person name="Grossniklaus U."/>
            <person name="Hamada T."/>
            <person name="Haseloff J."/>
            <person name="Hetherington A.J."/>
            <person name="Higo A."/>
            <person name="Hirakawa Y."/>
            <person name="Hundley H.N."/>
            <person name="Ikeda Y."/>
            <person name="Inoue K."/>
            <person name="Inoue S.I."/>
            <person name="Ishida S."/>
            <person name="Jia Q."/>
            <person name="Kakita M."/>
            <person name="Kanazawa T."/>
            <person name="Kawai Y."/>
            <person name="Kawashima T."/>
            <person name="Kennedy M."/>
            <person name="Kinose K."/>
            <person name="Kinoshita T."/>
            <person name="Kohara Y."/>
            <person name="Koide E."/>
            <person name="Komatsu K."/>
            <person name="Kopischke S."/>
            <person name="Kubo M."/>
            <person name="Kyozuka J."/>
            <person name="Lagercrantz U."/>
            <person name="Lin S.S."/>
            <person name="Lindquist E."/>
            <person name="Lipzen A.M."/>
            <person name="Lu C.W."/>
            <person name="De Luna E."/>
            <person name="Martienssen R.A."/>
            <person name="Minamino N."/>
            <person name="Mizutani M."/>
            <person name="Mizutani M."/>
            <person name="Mochizuki N."/>
            <person name="Monte I."/>
            <person name="Mosher R."/>
            <person name="Nagasaki H."/>
            <person name="Nakagami H."/>
            <person name="Naramoto S."/>
            <person name="Nishitani K."/>
            <person name="Ohtani M."/>
            <person name="Okamoto T."/>
            <person name="Okumura M."/>
            <person name="Phillips J."/>
            <person name="Pollak B."/>
            <person name="Reinders A."/>
            <person name="Rovekamp M."/>
            <person name="Sano R."/>
            <person name="Sawa S."/>
            <person name="Schmid M.W."/>
            <person name="Shirakawa M."/>
            <person name="Solano R."/>
            <person name="Spunde A."/>
            <person name="Suetsugu N."/>
            <person name="Sugano S."/>
            <person name="Sugiyama A."/>
            <person name="Sun R."/>
            <person name="Suzuki Y."/>
            <person name="Takenaka M."/>
            <person name="Takezawa D."/>
            <person name="Tomogane H."/>
            <person name="Tsuzuki M."/>
            <person name="Ueda T."/>
            <person name="Umeda M."/>
            <person name="Ward J.M."/>
            <person name="Watanabe Y."/>
            <person name="Yazaki K."/>
            <person name="Yokoyama R."/>
            <person name="Yoshitake Y."/>
            <person name="Yotsui I."/>
            <person name="Zachgo S."/>
            <person name="Schmutz J."/>
        </authorList>
    </citation>
    <scope>NUCLEOTIDE SEQUENCE [LARGE SCALE GENOMIC DNA]</scope>
    <source>
        <strain evidence="2">Tak-1</strain>
    </source>
</reference>
<accession>A0A2R6XBL1</accession>
<evidence type="ECO:0000313" key="1">
    <source>
        <dbReference type="EMBL" id="PTQ43409.1"/>
    </source>
</evidence>
<keyword evidence="2" id="KW-1185">Reference proteome</keyword>
<sequence>MWPSQNSTGTGTSLVEICDEHTPRLNSQLRSALIKNAVIMSSNEHIATGLAPKTEPRSAVRCRERDWSLSMEMNSPYSNQRFVRAVLLGHVMMGFDSSSFSSILSLAACVTCQHVDPGLLGPQWAVVHRKPPARPCSVASCDGTTLMVSTAINTCSLPTFLQSAHSVSQRLSRHGMRRRRRRRRKKPIITQTSSIAIHEHREVRTICAYNSERRKTMTCRPLRRIPMSTTGVRAEKMILNPNFGNMRVWIILPASQTFRRGRVVSEELCVTFVLLS</sequence>
<name>A0A2R6XBL1_MARPO</name>
<dbReference type="EMBL" id="KZ772697">
    <property type="protein sequence ID" value="PTQ43409.1"/>
    <property type="molecule type" value="Genomic_DNA"/>
</dbReference>
<protein>
    <submittedName>
        <fullName evidence="1">Uncharacterized protein</fullName>
    </submittedName>
</protein>
<proteinExistence type="predicted"/>
<dbReference type="Proteomes" id="UP000244005">
    <property type="component" value="Unassembled WGS sequence"/>
</dbReference>
<gene>
    <name evidence="1" type="ORF">MARPO_0025s0093</name>
</gene>